<evidence type="ECO:0000256" key="1">
    <source>
        <dbReference type="SAM" id="MobiDB-lite"/>
    </source>
</evidence>
<keyword evidence="4" id="KW-1185">Reference proteome</keyword>
<evidence type="ECO:0000313" key="4">
    <source>
        <dbReference type="Proteomes" id="UP000188320"/>
    </source>
</evidence>
<evidence type="ECO:0000256" key="2">
    <source>
        <dbReference type="SAM" id="SignalP"/>
    </source>
</evidence>
<keyword evidence="2" id="KW-0732">Signal</keyword>
<organism evidence="3 4">
    <name type="scientific">Zancudomyces culisetae</name>
    <name type="common">Gut fungus</name>
    <name type="synonym">Smittium culisetae</name>
    <dbReference type="NCBI Taxonomy" id="1213189"/>
    <lineage>
        <taxon>Eukaryota</taxon>
        <taxon>Fungi</taxon>
        <taxon>Fungi incertae sedis</taxon>
        <taxon>Zoopagomycota</taxon>
        <taxon>Kickxellomycotina</taxon>
        <taxon>Harpellomycetes</taxon>
        <taxon>Harpellales</taxon>
        <taxon>Legeriomycetaceae</taxon>
        <taxon>Zancudomyces</taxon>
    </lineage>
</organism>
<accession>A0A1R1PGV6</accession>
<feature type="compositionally biased region" description="Polar residues" evidence="1">
    <location>
        <begin position="126"/>
        <end position="147"/>
    </location>
</feature>
<dbReference type="AlphaFoldDB" id="A0A1R1PGV6"/>
<protein>
    <submittedName>
        <fullName evidence="3">Uncharacterized protein</fullName>
    </submittedName>
</protein>
<comment type="caution">
    <text evidence="3">The sequence shown here is derived from an EMBL/GenBank/DDBJ whole genome shotgun (WGS) entry which is preliminary data.</text>
</comment>
<feature type="chain" id="PRO_5013091045" evidence="2">
    <location>
        <begin position="18"/>
        <end position="262"/>
    </location>
</feature>
<feature type="compositionally biased region" description="Basic and acidic residues" evidence="1">
    <location>
        <begin position="205"/>
        <end position="256"/>
    </location>
</feature>
<reference evidence="4" key="1">
    <citation type="submission" date="2017-01" db="EMBL/GenBank/DDBJ databases">
        <authorList>
            <person name="Wang Y."/>
            <person name="White M."/>
            <person name="Kvist S."/>
            <person name="Moncalvo J.-M."/>
        </authorList>
    </citation>
    <scope>NUCLEOTIDE SEQUENCE [LARGE SCALE GENOMIC DNA]</scope>
    <source>
        <strain evidence="4">COL-18-3</strain>
    </source>
</reference>
<dbReference type="EMBL" id="LSSK01001288">
    <property type="protein sequence ID" value="OMH80159.1"/>
    <property type="molecule type" value="Genomic_DNA"/>
</dbReference>
<feature type="region of interest" description="Disordered" evidence="1">
    <location>
        <begin position="89"/>
        <end position="262"/>
    </location>
</feature>
<name>A0A1R1PGV6_ZANCU</name>
<feature type="signal peptide" evidence="2">
    <location>
        <begin position="1"/>
        <end position="17"/>
    </location>
</feature>
<evidence type="ECO:0000313" key="3">
    <source>
        <dbReference type="EMBL" id="OMH80159.1"/>
    </source>
</evidence>
<proteinExistence type="predicted"/>
<dbReference type="Proteomes" id="UP000188320">
    <property type="component" value="Unassembled WGS sequence"/>
</dbReference>
<sequence>MKFIAAVLPTLLATSLATIEIGKCDMSSPEIVLRTNETDFTYTCPEGFTCKKRNEKLVECVNEDVTKGMCILACELDCSDEITKVEDESQEKVAKRMYVPQKRQDVSPVTEPASSSDDKPQGDGTGQESKAGSTAKGSQSGSTEQGSKSGGTEQGPQGGGSGSDSQNTPPTDDTKNEAAAPADGTKNEAAAPADDTKNEAAAPADDSKKEAAADDSKKEAAADETKKEAAADETKKEAAADETKKETAVEDTEKSCFVKQNY</sequence>
<feature type="compositionally biased region" description="Gly residues" evidence="1">
    <location>
        <begin position="148"/>
        <end position="162"/>
    </location>
</feature>
<gene>
    <name evidence="3" type="ORF">AX774_g6409</name>
</gene>